<keyword evidence="3" id="KW-0560">Oxidoreductase</keyword>
<dbReference type="GO" id="GO:0047001">
    <property type="term" value="F:2-dehydro-3-deoxy-D-gluconate 5-dehydrogenase activity"/>
    <property type="evidence" value="ECO:0007669"/>
    <property type="project" value="UniProtKB-EC"/>
</dbReference>
<dbReference type="PANTHER" id="PTHR42760:SF135">
    <property type="entry name" value="BLL7886 PROTEIN"/>
    <property type="match status" value="1"/>
</dbReference>
<dbReference type="PRINTS" id="PR00081">
    <property type="entry name" value="GDHRDH"/>
</dbReference>
<keyword evidence="4" id="KW-1185">Reference proteome</keyword>
<dbReference type="FunFam" id="3.40.50.720:FF:000084">
    <property type="entry name" value="Short-chain dehydrogenase reductase"/>
    <property type="match status" value="1"/>
</dbReference>
<sequence>MNGIKGAVAIVTGAAQGNGKAIAFGLAAEGAKVVACDIQAEEALKVAEEIRAQGGEAIGAGVDVTDREGCAKLASEAQAAFGGPAAILVNNAGIIRRTAPDSETFDGDWDAVMTVNATGSMNMVRAFLGQLKESNGRIINLASIMSVATGPGLVAYAASKGAVLQMTRALAQDLAEHGVRVNAIAPGVIETPMTVATRENPEAIGRFMAHTPMKRPGKPEELVGPVLFLASEASSYMTGALLPVDGGYLTA</sequence>
<feature type="domain" description="Ketoreductase" evidence="2">
    <location>
        <begin position="7"/>
        <end position="187"/>
    </location>
</feature>
<dbReference type="RefSeq" id="WP_085837133.1">
    <property type="nucleotide sequence ID" value="NZ_FWFS01000008.1"/>
</dbReference>
<gene>
    <name evidence="3" type="primary">kduD_2</name>
    <name evidence="3" type="ORF">AQS8620_02391</name>
</gene>
<dbReference type="InterPro" id="IPR057326">
    <property type="entry name" value="KR_dom"/>
</dbReference>
<evidence type="ECO:0000313" key="4">
    <source>
        <dbReference type="Proteomes" id="UP000193862"/>
    </source>
</evidence>
<dbReference type="PANTHER" id="PTHR42760">
    <property type="entry name" value="SHORT-CHAIN DEHYDROGENASES/REDUCTASES FAMILY MEMBER"/>
    <property type="match status" value="1"/>
</dbReference>
<dbReference type="Gene3D" id="3.40.50.720">
    <property type="entry name" value="NAD(P)-binding Rossmann-like Domain"/>
    <property type="match status" value="1"/>
</dbReference>
<organism evidence="3 4">
    <name type="scientific">Aquimixticola soesokkakensis</name>
    <dbReference type="NCBI Taxonomy" id="1519096"/>
    <lineage>
        <taxon>Bacteria</taxon>
        <taxon>Pseudomonadati</taxon>
        <taxon>Pseudomonadota</taxon>
        <taxon>Alphaproteobacteria</taxon>
        <taxon>Rhodobacterales</taxon>
        <taxon>Paracoccaceae</taxon>
        <taxon>Aquimixticola</taxon>
    </lineage>
</organism>
<dbReference type="InterPro" id="IPR036291">
    <property type="entry name" value="NAD(P)-bd_dom_sf"/>
</dbReference>
<accession>A0A1Y5T2P8</accession>
<dbReference type="SUPFAM" id="SSF51735">
    <property type="entry name" value="NAD(P)-binding Rossmann-fold domains"/>
    <property type="match status" value="1"/>
</dbReference>
<dbReference type="InterPro" id="IPR002347">
    <property type="entry name" value="SDR_fam"/>
</dbReference>
<dbReference type="GO" id="GO:0030497">
    <property type="term" value="P:fatty acid elongation"/>
    <property type="evidence" value="ECO:0007669"/>
    <property type="project" value="TreeGrafter"/>
</dbReference>
<dbReference type="InterPro" id="IPR020904">
    <property type="entry name" value="Sc_DH/Rdtase_CS"/>
</dbReference>
<dbReference type="SMART" id="SM00822">
    <property type="entry name" value="PKS_KR"/>
    <property type="match status" value="1"/>
</dbReference>
<dbReference type="EMBL" id="FWFS01000008">
    <property type="protein sequence ID" value="SLN54219.1"/>
    <property type="molecule type" value="Genomic_DNA"/>
</dbReference>
<comment type="similarity">
    <text evidence="1">Belongs to the short-chain dehydrogenases/reductases (SDR) family.</text>
</comment>
<dbReference type="Pfam" id="PF13561">
    <property type="entry name" value="adh_short_C2"/>
    <property type="match status" value="1"/>
</dbReference>
<dbReference type="AlphaFoldDB" id="A0A1Y5T2P8"/>
<dbReference type="PROSITE" id="PS00061">
    <property type="entry name" value="ADH_SHORT"/>
    <property type="match status" value="1"/>
</dbReference>
<name>A0A1Y5T2P8_9RHOB</name>
<dbReference type="NCBIfam" id="NF005559">
    <property type="entry name" value="PRK07231.1"/>
    <property type="match status" value="1"/>
</dbReference>
<dbReference type="EC" id="1.1.1.127" evidence="3"/>
<dbReference type="PRINTS" id="PR00080">
    <property type="entry name" value="SDRFAMILY"/>
</dbReference>
<evidence type="ECO:0000256" key="1">
    <source>
        <dbReference type="ARBA" id="ARBA00006484"/>
    </source>
</evidence>
<proteinExistence type="inferred from homology"/>
<reference evidence="3 4" key="1">
    <citation type="submission" date="2017-03" db="EMBL/GenBank/DDBJ databases">
        <authorList>
            <person name="Afonso C.L."/>
            <person name="Miller P.J."/>
            <person name="Scott M.A."/>
            <person name="Spackman E."/>
            <person name="Goraichik I."/>
            <person name="Dimitrov K.M."/>
            <person name="Suarez D.L."/>
            <person name="Swayne D.E."/>
        </authorList>
    </citation>
    <scope>NUCLEOTIDE SEQUENCE [LARGE SCALE GENOMIC DNA]</scope>
    <source>
        <strain evidence="3 4">CECT 8620</strain>
    </source>
</reference>
<protein>
    <submittedName>
        <fullName evidence="3">2-dehydro-3-deoxy-D-gluconate 5-dehydrogenase</fullName>
        <ecNumber evidence="3">1.1.1.127</ecNumber>
    </submittedName>
</protein>
<evidence type="ECO:0000259" key="2">
    <source>
        <dbReference type="SMART" id="SM00822"/>
    </source>
</evidence>
<evidence type="ECO:0000313" key="3">
    <source>
        <dbReference type="EMBL" id="SLN54219.1"/>
    </source>
</evidence>
<dbReference type="Proteomes" id="UP000193862">
    <property type="component" value="Unassembled WGS sequence"/>
</dbReference>
<dbReference type="OrthoDB" id="198783at2"/>